<feature type="domain" description="VOC" evidence="1">
    <location>
        <begin position="5"/>
        <end position="139"/>
    </location>
</feature>
<feature type="domain" description="VOC" evidence="1">
    <location>
        <begin position="148"/>
        <end position="264"/>
    </location>
</feature>
<dbReference type="PANTHER" id="PTHR36110:SF4">
    <property type="entry name" value="RING-CLEAVING DIOXYGENASE MHQA-RELATED"/>
    <property type="match status" value="1"/>
</dbReference>
<dbReference type="Gene3D" id="3.10.180.10">
    <property type="entry name" value="2,3-Dihydroxybiphenyl 1,2-Dioxygenase, domain 1"/>
    <property type="match status" value="2"/>
</dbReference>
<dbReference type="InterPro" id="IPR029068">
    <property type="entry name" value="Glyas_Bleomycin-R_OHBP_Dase"/>
</dbReference>
<dbReference type="SUPFAM" id="SSF54593">
    <property type="entry name" value="Glyoxalase/Bleomycin resistance protein/Dihydroxybiphenyl dioxygenase"/>
    <property type="match status" value="1"/>
</dbReference>
<keyword evidence="3" id="KW-1185">Reference proteome</keyword>
<dbReference type="InterPro" id="IPR004360">
    <property type="entry name" value="Glyas_Fos-R_dOase_dom"/>
</dbReference>
<dbReference type="PANTHER" id="PTHR36110">
    <property type="entry name" value="RING-CLEAVING DIOXYGENASE MHQE-RELATED"/>
    <property type="match status" value="1"/>
</dbReference>
<dbReference type="RefSeq" id="WP_254570244.1">
    <property type="nucleotide sequence ID" value="NZ_CP098502.1"/>
</dbReference>
<dbReference type="Proteomes" id="UP001056035">
    <property type="component" value="Chromosome"/>
</dbReference>
<dbReference type="EMBL" id="CP098502">
    <property type="protein sequence ID" value="UTI63519.1"/>
    <property type="molecule type" value="Genomic_DNA"/>
</dbReference>
<name>A0ABY5DSH7_9ACTN</name>
<accession>A0ABY5DSH7</accession>
<evidence type="ECO:0000313" key="2">
    <source>
        <dbReference type="EMBL" id="UTI63519.1"/>
    </source>
</evidence>
<evidence type="ECO:0000259" key="1">
    <source>
        <dbReference type="PROSITE" id="PS51819"/>
    </source>
</evidence>
<dbReference type="PROSITE" id="PS51819">
    <property type="entry name" value="VOC"/>
    <property type="match status" value="2"/>
</dbReference>
<dbReference type="InterPro" id="IPR037523">
    <property type="entry name" value="VOC_core"/>
</dbReference>
<proteinExistence type="predicted"/>
<reference evidence="2 3" key="1">
    <citation type="submission" date="2022-06" db="EMBL/GenBank/DDBJ databases">
        <title>Paraconexibacter antarcticus.</title>
        <authorList>
            <person name="Kim C.S."/>
        </authorList>
    </citation>
    <scope>NUCLEOTIDE SEQUENCE [LARGE SCALE GENOMIC DNA]</scope>
    <source>
        <strain evidence="2 3">02-257</strain>
    </source>
</reference>
<dbReference type="InterPro" id="IPR052537">
    <property type="entry name" value="Extradiol_RC_dioxygenase"/>
</dbReference>
<evidence type="ECO:0000313" key="3">
    <source>
        <dbReference type="Proteomes" id="UP001056035"/>
    </source>
</evidence>
<gene>
    <name evidence="2" type="ORF">NBH00_19495</name>
</gene>
<protein>
    <submittedName>
        <fullName evidence="2">VOC family protein</fullName>
    </submittedName>
</protein>
<dbReference type="Pfam" id="PF00903">
    <property type="entry name" value="Glyoxalase"/>
    <property type="match status" value="1"/>
</dbReference>
<sequence length="312" mass="33920">MQLEGIHHITAITGDAARNVDFYTRVLGLRLTAKTVNQDDPSVYHLFYGDEQASPGADLTFFEYPHAIPGRAGAGMVHRIVWRVASAEALDFWAARLDAEGTPAVRDGDHLTFADFEGLGHELVVTTAPDAPLVADHPEIPAALALQGFEGVRAYSGHQAGSDAVLEKLMGATRRGEDAWEVRGEQRGGWIAFDPAPDIATHPPRPSAGTVHHIAWGTTDADAEAWVRTLAEVGLQSSGIVDRHYFHSIYFRELGGILYELATAEPGFTVDGPVEELGRRIILPPWLESDREAIEARLTPLPDPRADRATQG</sequence>
<organism evidence="2 3">
    <name type="scientific">Paraconexibacter antarcticus</name>
    <dbReference type="NCBI Taxonomy" id="2949664"/>
    <lineage>
        <taxon>Bacteria</taxon>
        <taxon>Bacillati</taxon>
        <taxon>Actinomycetota</taxon>
        <taxon>Thermoleophilia</taxon>
        <taxon>Solirubrobacterales</taxon>
        <taxon>Paraconexibacteraceae</taxon>
        <taxon>Paraconexibacter</taxon>
    </lineage>
</organism>